<protein>
    <submittedName>
        <fullName evidence="1">Uncharacterized protein</fullName>
    </submittedName>
</protein>
<comment type="caution">
    <text evidence="1">The sequence shown here is derived from an EMBL/GenBank/DDBJ whole genome shotgun (WGS) entry which is preliminary data.</text>
</comment>
<accession>A0ACC2LC95</accession>
<proteinExistence type="predicted"/>
<reference evidence="1 2" key="1">
    <citation type="journal article" date="2022" name="Hortic Res">
        <title>A haplotype resolved chromosomal level avocado genome allows analysis of novel avocado genes.</title>
        <authorList>
            <person name="Nath O."/>
            <person name="Fletcher S.J."/>
            <person name="Hayward A."/>
            <person name="Shaw L.M."/>
            <person name="Masouleh A.K."/>
            <person name="Furtado A."/>
            <person name="Henry R.J."/>
            <person name="Mitter N."/>
        </authorList>
    </citation>
    <scope>NUCLEOTIDE SEQUENCE [LARGE SCALE GENOMIC DNA]</scope>
    <source>
        <strain evidence="2">cv. Hass</strain>
    </source>
</reference>
<sequence length="151" mass="16550">MGGLTRTNDPAVELDRLKRKLERRLKALFIQAGRVSRRIGSSEASGSRLGARTPLSALRKLLMTLSDKAAPLLHRKKIAGEEKQDSYGAGGLWQRDILMGEKCQPLDFSGAIYYDNQGKRLTGLPPRSPRGGSSPMVQSYPFQVPLAQKSG</sequence>
<keyword evidence="2" id="KW-1185">Reference proteome</keyword>
<gene>
    <name evidence="1" type="ORF">MRB53_024460</name>
</gene>
<organism evidence="1 2">
    <name type="scientific">Persea americana</name>
    <name type="common">Avocado</name>
    <dbReference type="NCBI Taxonomy" id="3435"/>
    <lineage>
        <taxon>Eukaryota</taxon>
        <taxon>Viridiplantae</taxon>
        <taxon>Streptophyta</taxon>
        <taxon>Embryophyta</taxon>
        <taxon>Tracheophyta</taxon>
        <taxon>Spermatophyta</taxon>
        <taxon>Magnoliopsida</taxon>
        <taxon>Magnoliidae</taxon>
        <taxon>Laurales</taxon>
        <taxon>Lauraceae</taxon>
        <taxon>Persea</taxon>
    </lineage>
</organism>
<name>A0ACC2LC95_PERAE</name>
<evidence type="ECO:0000313" key="2">
    <source>
        <dbReference type="Proteomes" id="UP001234297"/>
    </source>
</evidence>
<dbReference type="Proteomes" id="UP001234297">
    <property type="component" value="Chromosome 7"/>
</dbReference>
<dbReference type="EMBL" id="CM056815">
    <property type="protein sequence ID" value="KAJ8631137.1"/>
    <property type="molecule type" value="Genomic_DNA"/>
</dbReference>
<evidence type="ECO:0000313" key="1">
    <source>
        <dbReference type="EMBL" id="KAJ8631137.1"/>
    </source>
</evidence>